<protein>
    <submittedName>
        <fullName evidence="2 3">Uncharacterized protein</fullName>
    </submittedName>
</protein>
<organism evidence="2">
    <name type="scientific">Acyrthosiphon pisum</name>
    <name type="common">Pea aphid</name>
    <dbReference type="NCBI Taxonomy" id="7029"/>
    <lineage>
        <taxon>Eukaryota</taxon>
        <taxon>Metazoa</taxon>
        <taxon>Ecdysozoa</taxon>
        <taxon>Arthropoda</taxon>
        <taxon>Hexapoda</taxon>
        <taxon>Insecta</taxon>
        <taxon>Pterygota</taxon>
        <taxon>Neoptera</taxon>
        <taxon>Paraneoptera</taxon>
        <taxon>Hemiptera</taxon>
        <taxon>Sternorrhyncha</taxon>
        <taxon>Aphidomorpha</taxon>
        <taxon>Aphidoidea</taxon>
        <taxon>Aphididae</taxon>
        <taxon>Macrosiphini</taxon>
        <taxon>Acyrthosiphon</taxon>
    </lineage>
</organism>
<evidence type="ECO:0000313" key="4">
    <source>
        <dbReference type="Proteomes" id="UP000007819"/>
    </source>
</evidence>
<proteinExistence type="evidence at transcript level"/>
<evidence type="ECO:0000313" key="3">
    <source>
        <dbReference type="EnsemblMetazoa" id="NP_001280459.1"/>
    </source>
</evidence>
<dbReference type="AlphaFoldDB" id="C4WXQ1"/>
<dbReference type="OrthoDB" id="6605348at2759"/>
<sequence>MSCIRDLSKENYENYELQMHCLCTILQLVGPILSKTSYDLNEPVNKLLPSINNHGMSSTLKCLIQQVKRMHSKGWMDEGKKIKSGVGNQLKQKFVSPHGNLLVMQVNSIIGKTGLCVYLIIIVNLFDYIVK</sequence>
<feature type="transmembrane region" description="Helical" evidence="1">
    <location>
        <begin position="109"/>
        <end position="130"/>
    </location>
</feature>
<dbReference type="EMBL" id="AK342768">
    <property type="protein sequence ID" value="BAH72671.1"/>
    <property type="molecule type" value="mRNA"/>
</dbReference>
<reference evidence="4" key="2">
    <citation type="submission" date="2010-06" db="EMBL/GenBank/DDBJ databases">
        <authorList>
            <person name="Jiang H."/>
            <person name="Abraham K."/>
            <person name="Ali S."/>
            <person name="Alsbrooks S.L."/>
            <person name="Anim B.N."/>
            <person name="Anosike U.S."/>
            <person name="Attaway T."/>
            <person name="Bandaranaike D.P."/>
            <person name="Battles P.K."/>
            <person name="Bell S.N."/>
            <person name="Bell A.V."/>
            <person name="Beltran B."/>
            <person name="Bickham C."/>
            <person name="Bustamante Y."/>
            <person name="Caleb T."/>
            <person name="Canada A."/>
            <person name="Cardenas V."/>
            <person name="Carter K."/>
            <person name="Chacko J."/>
            <person name="Chandrabose M.N."/>
            <person name="Chavez D."/>
            <person name="Chavez A."/>
            <person name="Chen L."/>
            <person name="Chu H.-S."/>
            <person name="Claassen K.J."/>
            <person name="Cockrell R."/>
            <person name="Collins M."/>
            <person name="Cooper J.A."/>
            <person name="Cree A."/>
            <person name="Curry S.M."/>
            <person name="Da Y."/>
            <person name="Dao M.D."/>
            <person name="Das B."/>
            <person name="Davila M.-L."/>
            <person name="Davy-Carroll L."/>
            <person name="Denson S."/>
            <person name="Dinh H."/>
            <person name="Ebong V.E."/>
            <person name="Edwards J.R."/>
            <person name="Egan A."/>
            <person name="El-Daye J."/>
            <person name="Escobedo L."/>
            <person name="Fernandez S."/>
            <person name="Fernando P.R."/>
            <person name="Flagg N."/>
            <person name="Forbes L.D."/>
            <person name="Fowler R.G."/>
            <person name="Fu Q."/>
            <person name="Gabisi R.A."/>
            <person name="Ganer J."/>
            <person name="Garbino Pronczuk A."/>
            <person name="Garcia R.M."/>
            <person name="Garner T."/>
            <person name="Garrett T.E."/>
            <person name="Gonzalez D.A."/>
            <person name="Hamid H."/>
            <person name="Hawkins E.S."/>
            <person name="Hirani K."/>
            <person name="Hogues M.E."/>
            <person name="Hollins B."/>
            <person name="Hsiao C.-H."/>
            <person name="Jabil R."/>
            <person name="James M.L."/>
            <person name="Jhangiani S.N."/>
            <person name="Johnson B."/>
            <person name="Johnson Q."/>
            <person name="Joshi V."/>
            <person name="Kalu J.B."/>
            <person name="Kam C."/>
            <person name="Kashfia A."/>
            <person name="Keebler J."/>
            <person name="Kisamo H."/>
            <person name="Kovar C.L."/>
            <person name="Lago L.A."/>
            <person name="Lai C.-Y."/>
            <person name="Laidlaw J."/>
            <person name="Lara F."/>
            <person name="Le T.-K."/>
            <person name="Lee S.L."/>
            <person name="Legall F.H."/>
            <person name="Lemon S.J."/>
            <person name="Lewis L.R."/>
            <person name="Li B."/>
            <person name="Liu Y."/>
            <person name="Liu Y.-S."/>
            <person name="Lopez J."/>
            <person name="Lozado R.J."/>
            <person name="Lu J."/>
            <person name="Madu R.C."/>
            <person name="Maheshwari M."/>
            <person name="Maheshwari R."/>
            <person name="Malloy K."/>
            <person name="Martinez E."/>
            <person name="Mathew T."/>
            <person name="Mercado I.C."/>
            <person name="Mercado C."/>
            <person name="Meyer B."/>
            <person name="Montgomery K."/>
            <person name="Morgan M.B."/>
            <person name="Munidasa M."/>
            <person name="Nazareth L.V."/>
            <person name="Nelson J."/>
            <person name="Ng B.M."/>
            <person name="Nguyen N.B."/>
            <person name="Nguyen P.Q."/>
            <person name="Nguyen T."/>
            <person name="Obregon M."/>
            <person name="Okwuonu G.O."/>
            <person name="Onwere C.G."/>
            <person name="Orozco G."/>
            <person name="Parra A."/>
            <person name="Patel S."/>
            <person name="Patil S."/>
            <person name="Perez A."/>
            <person name="Perez Y."/>
            <person name="Pham C."/>
            <person name="Primus E.L."/>
            <person name="Pu L.-L."/>
            <person name="Puazo M."/>
            <person name="Qin X."/>
            <person name="Quiroz J.B."/>
            <person name="Reese J."/>
            <person name="Richards S."/>
            <person name="Rives C.M."/>
            <person name="Robberts R."/>
            <person name="Ruiz S.J."/>
            <person name="Ruiz M.J."/>
            <person name="Santibanez J."/>
            <person name="Schneider B.W."/>
            <person name="Sisson I."/>
            <person name="Smith M."/>
            <person name="Sodergren E."/>
            <person name="Song X.-Z."/>
            <person name="Song B.B."/>
            <person name="Summersgill H."/>
            <person name="Thelus R."/>
            <person name="Thornton R.D."/>
            <person name="Trejos Z.Y."/>
            <person name="Usmani K."/>
            <person name="Vattathil S."/>
            <person name="Villasana D."/>
            <person name="Walker D.L."/>
            <person name="Wang S."/>
            <person name="Wang K."/>
            <person name="White C.S."/>
            <person name="Williams A.C."/>
            <person name="Williamson J."/>
            <person name="Wilson K."/>
            <person name="Woghiren I.O."/>
            <person name="Woodworth J.R."/>
            <person name="Worley K.C."/>
            <person name="Wright R.A."/>
            <person name="Wu W."/>
            <person name="Young L."/>
            <person name="Zhang L."/>
            <person name="Zhang J."/>
            <person name="Zhu Y."/>
            <person name="Muzny D.M."/>
            <person name="Weinstock G."/>
            <person name="Gibbs R.A."/>
        </authorList>
    </citation>
    <scope>NUCLEOTIDE SEQUENCE [LARGE SCALE GENOMIC DNA]</scope>
    <source>
        <strain evidence="4">LSR1</strain>
    </source>
</reference>
<evidence type="ECO:0000313" key="2">
    <source>
        <dbReference type="EMBL" id="BAH72671.1"/>
    </source>
</evidence>
<dbReference type="KEGG" id="api:100571362"/>
<keyword evidence="1" id="KW-0472">Membrane</keyword>
<keyword evidence="4" id="KW-1185">Reference proteome</keyword>
<reference evidence="3" key="3">
    <citation type="submission" date="2022-06" db="UniProtKB">
        <authorList>
            <consortium name="EnsemblMetazoa"/>
        </authorList>
    </citation>
    <scope>IDENTIFICATION</scope>
</reference>
<name>C4WXQ1_ACYPI</name>
<dbReference type="EnsemblMetazoa" id="NM_001293530.1">
    <property type="protein sequence ID" value="NP_001280459.1"/>
    <property type="gene ID" value="LOC100571362"/>
</dbReference>
<reference evidence="2" key="1">
    <citation type="submission" date="2009-06" db="EMBL/GenBank/DDBJ databases">
        <title>A full-length cDNA resource of the pea aphid, Acyrthosiphon pisum.</title>
        <authorList>
            <person name="Shigenobu S."/>
            <person name="Nakabachi A."/>
            <person name="Richards S."/>
        </authorList>
    </citation>
    <scope>NUCLEOTIDE SEQUENCE</scope>
    <source>
        <strain evidence="2">LSR1</strain>
        <tissue evidence="2">Whole body</tissue>
    </source>
</reference>
<keyword evidence="1" id="KW-0812">Transmembrane</keyword>
<gene>
    <name evidence="3" type="primary">100571362</name>
</gene>
<accession>C4WXQ1</accession>
<dbReference type="Proteomes" id="UP000007819">
    <property type="component" value="Chromosome A2"/>
</dbReference>
<dbReference type="Gene3D" id="1.25.40.180">
    <property type="match status" value="1"/>
</dbReference>
<evidence type="ECO:0000256" key="1">
    <source>
        <dbReference type="SAM" id="Phobius"/>
    </source>
</evidence>
<keyword evidence="1" id="KW-1133">Transmembrane helix</keyword>